<dbReference type="EMBL" id="JAKXMK010000013">
    <property type="protein sequence ID" value="MCH6167320.1"/>
    <property type="molecule type" value="Genomic_DNA"/>
</dbReference>
<evidence type="ECO:0000313" key="6">
    <source>
        <dbReference type="EMBL" id="MCH6167320.1"/>
    </source>
</evidence>
<feature type="domain" description="Metallo-beta-lactamase" evidence="5">
    <location>
        <begin position="32"/>
        <end position="254"/>
    </location>
</feature>
<proteinExistence type="inferred from homology"/>
<dbReference type="CDD" id="cd07742">
    <property type="entry name" value="metallo-hydrolase-like_MBL-fold"/>
    <property type="match status" value="1"/>
</dbReference>
<evidence type="ECO:0000256" key="3">
    <source>
        <dbReference type="ARBA" id="ARBA00022801"/>
    </source>
</evidence>
<evidence type="ECO:0000256" key="2">
    <source>
        <dbReference type="ARBA" id="ARBA00022723"/>
    </source>
</evidence>
<dbReference type="SMART" id="SM00849">
    <property type="entry name" value="Lactamase_B"/>
    <property type="match status" value="1"/>
</dbReference>
<keyword evidence="7" id="KW-1185">Reference proteome</keyword>
<reference evidence="6 7" key="1">
    <citation type="submission" date="2022-03" db="EMBL/GenBank/DDBJ databases">
        <title>Pseudonocardia alaer sp. nov., a novel actinomycete isolated from reed forest soil.</title>
        <authorList>
            <person name="Wang L."/>
        </authorList>
    </citation>
    <scope>NUCLEOTIDE SEQUENCE [LARGE SCALE GENOMIC DNA]</scope>
    <source>
        <strain evidence="6 7">Y-16303</strain>
    </source>
</reference>
<dbReference type="Proteomes" id="UP001299970">
    <property type="component" value="Unassembled WGS sequence"/>
</dbReference>
<dbReference type="PANTHER" id="PTHR42978">
    <property type="entry name" value="QUORUM-QUENCHING LACTONASE YTNP-RELATED-RELATED"/>
    <property type="match status" value="1"/>
</dbReference>
<evidence type="ECO:0000256" key="4">
    <source>
        <dbReference type="ARBA" id="ARBA00022833"/>
    </source>
</evidence>
<accession>A0ABS9TFK1</accession>
<dbReference type="InterPro" id="IPR051013">
    <property type="entry name" value="MBL_superfamily_lactonases"/>
</dbReference>
<dbReference type="PANTHER" id="PTHR42978:SF3">
    <property type="entry name" value="BLR3078 PROTEIN"/>
    <property type="match status" value="1"/>
</dbReference>
<name>A0ABS9TFK1_9PSEU</name>
<evidence type="ECO:0000259" key="5">
    <source>
        <dbReference type="SMART" id="SM00849"/>
    </source>
</evidence>
<sequence>MRVHHLNCATMRPFGGRLVSGTGPVLATAELVCHCLLIETDNGLVLVDSGLGTGDVTDPDATLTRGWRRLARPVLDIAETALHQVEGLGFHASDVRHVVLTHLDLDHGGGLRDFPDAQVHVLRTELEAALSARSGSERTRYPSGQWAHGPKWAPHDPQGEEWFGFHAVRDIPGLPPEILLVPLIGHTVGHTGVAVREDDRWLLHAGDAYFFHAEIRTDAPWCTPGLRLMQGRVETARGLRLANQERLRELVRAHGDEVTVFNAHDPVQLRAARQPAARVS</sequence>
<comment type="caution">
    <text evidence="6">The sequence shown here is derived from an EMBL/GenBank/DDBJ whole genome shotgun (WGS) entry which is preliminary data.</text>
</comment>
<organism evidence="6 7">
    <name type="scientific">Pseudonocardia alaniniphila</name>
    <dbReference type="NCBI Taxonomy" id="75291"/>
    <lineage>
        <taxon>Bacteria</taxon>
        <taxon>Bacillati</taxon>
        <taxon>Actinomycetota</taxon>
        <taxon>Actinomycetes</taxon>
        <taxon>Pseudonocardiales</taxon>
        <taxon>Pseudonocardiaceae</taxon>
        <taxon>Pseudonocardia</taxon>
    </lineage>
</organism>
<keyword evidence="3" id="KW-0378">Hydrolase</keyword>
<dbReference type="RefSeq" id="WP_241037653.1">
    <property type="nucleotide sequence ID" value="NZ_BAAAJF010000037.1"/>
</dbReference>
<dbReference type="SUPFAM" id="SSF56281">
    <property type="entry name" value="Metallo-hydrolase/oxidoreductase"/>
    <property type="match status" value="1"/>
</dbReference>
<evidence type="ECO:0000313" key="7">
    <source>
        <dbReference type="Proteomes" id="UP001299970"/>
    </source>
</evidence>
<keyword evidence="2" id="KW-0479">Metal-binding</keyword>
<keyword evidence="4" id="KW-0862">Zinc</keyword>
<protein>
    <submittedName>
        <fullName evidence="6">MBL fold metallo-hydrolase</fullName>
    </submittedName>
</protein>
<evidence type="ECO:0000256" key="1">
    <source>
        <dbReference type="ARBA" id="ARBA00007749"/>
    </source>
</evidence>
<gene>
    <name evidence="6" type="ORF">MMF94_16675</name>
</gene>
<dbReference type="InterPro" id="IPR001279">
    <property type="entry name" value="Metallo-B-lactamas"/>
</dbReference>
<dbReference type="InterPro" id="IPR036866">
    <property type="entry name" value="RibonucZ/Hydroxyglut_hydro"/>
</dbReference>
<dbReference type="Gene3D" id="3.60.15.10">
    <property type="entry name" value="Ribonuclease Z/Hydroxyacylglutathione hydrolase-like"/>
    <property type="match status" value="1"/>
</dbReference>
<comment type="similarity">
    <text evidence="1">Belongs to the metallo-beta-lactamase superfamily.</text>
</comment>
<dbReference type="Pfam" id="PF00753">
    <property type="entry name" value="Lactamase_B"/>
    <property type="match status" value="1"/>
</dbReference>